<dbReference type="OrthoDB" id="1731983at2759"/>
<feature type="non-terminal residue" evidence="2">
    <location>
        <position position="1"/>
    </location>
</feature>
<dbReference type="Proteomes" id="UP000754883">
    <property type="component" value="Unassembled WGS sequence"/>
</dbReference>
<evidence type="ECO:0000313" key="3">
    <source>
        <dbReference type="Proteomes" id="UP000754883"/>
    </source>
</evidence>
<dbReference type="CDD" id="cd08948">
    <property type="entry name" value="5beta-POR_like_SDR_a"/>
    <property type="match status" value="1"/>
</dbReference>
<reference evidence="2" key="1">
    <citation type="submission" date="2021-10" db="EMBL/GenBank/DDBJ databases">
        <authorList>
            <person name="Piombo E."/>
        </authorList>
    </citation>
    <scope>NUCLEOTIDE SEQUENCE</scope>
</reference>
<organism evidence="2 3">
    <name type="scientific">Clonostachys byssicola</name>
    <dbReference type="NCBI Taxonomy" id="160290"/>
    <lineage>
        <taxon>Eukaryota</taxon>
        <taxon>Fungi</taxon>
        <taxon>Dikarya</taxon>
        <taxon>Ascomycota</taxon>
        <taxon>Pezizomycotina</taxon>
        <taxon>Sordariomycetes</taxon>
        <taxon>Hypocreomycetidae</taxon>
        <taxon>Hypocreales</taxon>
        <taxon>Bionectriaceae</taxon>
        <taxon>Clonostachys</taxon>
    </lineage>
</organism>
<dbReference type="PANTHER" id="PTHR32487:SF8">
    <property type="entry name" value="NAD-DEPENDENT EPIMERASE_DEHYDRATASE DOMAIN-CONTAINING PROTEIN"/>
    <property type="match status" value="1"/>
</dbReference>
<proteinExistence type="predicted"/>
<dbReference type="InterPro" id="IPR036291">
    <property type="entry name" value="NAD(P)-bd_dom_sf"/>
</dbReference>
<feature type="domain" description="PRISE-like Rossmann-fold" evidence="1">
    <location>
        <begin position="9"/>
        <end position="385"/>
    </location>
</feature>
<evidence type="ECO:0000313" key="2">
    <source>
        <dbReference type="EMBL" id="CAG9990383.1"/>
    </source>
</evidence>
<dbReference type="AlphaFoldDB" id="A0A9N9Y624"/>
<dbReference type="Gene3D" id="3.40.50.720">
    <property type="entry name" value="NAD(P)-binding Rossmann-like Domain"/>
    <property type="match status" value="1"/>
</dbReference>
<dbReference type="InterPro" id="IPR055222">
    <property type="entry name" value="PRISE-like_Rossmann-fold"/>
</dbReference>
<dbReference type="Pfam" id="PF22917">
    <property type="entry name" value="PRISE"/>
    <property type="match status" value="1"/>
</dbReference>
<dbReference type="EMBL" id="CABFNO020001472">
    <property type="protein sequence ID" value="CAG9990383.1"/>
    <property type="molecule type" value="Genomic_DNA"/>
</dbReference>
<keyword evidence="3" id="KW-1185">Reference proteome</keyword>
<gene>
    <name evidence="2" type="ORF">CBYS24578_00017309</name>
</gene>
<evidence type="ECO:0000259" key="1">
    <source>
        <dbReference type="Pfam" id="PF22917"/>
    </source>
</evidence>
<dbReference type="PANTHER" id="PTHR32487">
    <property type="entry name" value="3-OXO-DELTA(4,5)-STEROID 5-BETA-REDUCTASE"/>
    <property type="match status" value="1"/>
</dbReference>
<comment type="caution">
    <text evidence="2">The sequence shown here is derived from an EMBL/GenBank/DDBJ whole genome shotgun (WGS) entry which is preliminary data.</text>
</comment>
<name>A0A9N9Y624_9HYPO</name>
<sequence length="387" mass="43219">SVYPKMAHALIFGASGISGWSLLNQARTYPSETAFARITGTTNRPTTLDQLQIPSDSRIQIADGINLTKSSDEVAATLKEKVPDIGTVTHVFFTAYIQTQDHESLKVANTNLLKVAVEAVEKVAPDFKVLILQTGGKGYGLEFPKDVKIQPPLKEDCPRIPEPWASKIFYYNQYDLLKDLSRGKKWTFSEIRPDGIVGFAPGSNAMNMAQGIAIYLTLYREVKGAGAPVPFPGYEHGYHSTHSDTFQDILSKMEIFAALHPEKCGDGGVFNVADGKTVTWAQVWPKLCEHFGLVGVSPDANATPMLEFIEKHKDVWQQVAQRNGLNEKLVDEQGWGHTHFMLVDFDFDRQYDLSASRSVGFNEQIDTAEGYLRSWERMRRARFLPSL</sequence>
<protein>
    <recommendedName>
        <fullName evidence="1">PRISE-like Rossmann-fold domain-containing protein</fullName>
    </recommendedName>
</protein>
<dbReference type="SUPFAM" id="SSF51735">
    <property type="entry name" value="NAD(P)-binding Rossmann-fold domains"/>
    <property type="match status" value="1"/>
</dbReference>
<accession>A0A9N9Y624</accession>